<evidence type="ECO:0000256" key="3">
    <source>
        <dbReference type="ARBA" id="ARBA00022989"/>
    </source>
</evidence>
<evidence type="ECO:0000256" key="2">
    <source>
        <dbReference type="ARBA" id="ARBA00022692"/>
    </source>
</evidence>
<dbReference type="Proteomes" id="UP001159427">
    <property type="component" value="Unassembled WGS sequence"/>
</dbReference>
<keyword evidence="2 5" id="KW-0812">Transmembrane</keyword>
<feature type="transmembrane region" description="Helical" evidence="5">
    <location>
        <begin position="108"/>
        <end position="129"/>
    </location>
</feature>
<feature type="transmembrane region" description="Helical" evidence="5">
    <location>
        <begin position="79"/>
        <end position="96"/>
    </location>
</feature>
<dbReference type="EMBL" id="CALNXI010004530">
    <property type="protein sequence ID" value="CAH3196007.1"/>
    <property type="molecule type" value="Genomic_DNA"/>
</dbReference>
<feature type="transmembrane region" description="Helical" evidence="5">
    <location>
        <begin position="150"/>
        <end position="177"/>
    </location>
</feature>
<evidence type="ECO:0000256" key="5">
    <source>
        <dbReference type="SAM" id="Phobius"/>
    </source>
</evidence>
<feature type="non-terminal residue" evidence="6">
    <location>
        <position position="287"/>
    </location>
</feature>
<protein>
    <submittedName>
        <fullName evidence="6">Uncharacterized protein</fullName>
    </submittedName>
</protein>
<accession>A0ABN8SYU8</accession>
<feature type="transmembrane region" description="Helical" evidence="5">
    <location>
        <begin position="230"/>
        <end position="247"/>
    </location>
</feature>
<reference evidence="6 7" key="1">
    <citation type="submission" date="2022-05" db="EMBL/GenBank/DDBJ databases">
        <authorList>
            <consortium name="Genoscope - CEA"/>
            <person name="William W."/>
        </authorList>
    </citation>
    <scope>NUCLEOTIDE SEQUENCE [LARGE SCALE GENOMIC DNA]</scope>
</reference>
<dbReference type="SUPFAM" id="SSF103473">
    <property type="entry name" value="MFS general substrate transporter"/>
    <property type="match status" value="1"/>
</dbReference>
<dbReference type="Gene3D" id="1.20.1250.20">
    <property type="entry name" value="MFS general substrate transporter like domains"/>
    <property type="match status" value="1"/>
</dbReference>
<evidence type="ECO:0000313" key="6">
    <source>
        <dbReference type="EMBL" id="CAH3196007.1"/>
    </source>
</evidence>
<proteinExistence type="predicted"/>
<dbReference type="PANTHER" id="PTHR24064">
    <property type="entry name" value="SOLUTE CARRIER FAMILY 22 MEMBER"/>
    <property type="match status" value="1"/>
</dbReference>
<comment type="caution">
    <text evidence="6">The sequence shown here is derived from an EMBL/GenBank/DDBJ whole genome shotgun (WGS) entry which is preliminary data.</text>
</comment>
<organism evidence="6 7">
    <name type="scientific">Porites evermanni</name>
    <dbReference type="NCBI Taxonomy" id="104178"/>
    <lineage>
        <taxon>Eukaryota</taxon>
        <taxon>Metazoa</taxon>
        <taxon>Cnidaria</taxon>
        <taxon>Anthozoa</taxon>
        <taxon>Hexacorallia</taxon>
        <taxon>Scleractinia</taxon>
        <taxon>Fungiina</taxon>
        <taxon>Poritidae</taxon>
        <taxon>Porites</taxon>
    </lineage>
</organism>
<keyword evidence="3 5" id="KW-1133">Transmembrane helix</keyword>
<feature type="non-terminal residue" evidence="6">
    <location>
        <position position="1"/>
    </location>
</feature>
<name>A0ABN8SYU8_9CNID</name>
<evidence type="ECO:0000256" key="4">
    <source>
        <dbReference type="ARBA" id="ARBA00023136"/>
    </source>
</evidence>
<evidence type="ECO:0000313" key="7">
    <source>
        <dbReference type="Proteomes" id="UP001159427"/>
    </source>
</evidence>
<feature type="transmembrane region" description="Helical" evidence="5">
    <location>
        <begin position="197"/>
        <end position="218"/>
    </location>
</feature>
<keyword evidence="4 5" id="KW-0472">Membrane</keyword>
<comment type="subcellular location">
    <subcellularLocation>
        <location evidence="1">Membrane</location>
        <topology evidence="1">Multi-pass membrane protein</topology>
    </subcellularLocation>
</comment>
<keyword evidence="7" id="KW-1185">Reference proteome</keyword>
<dbReference type="InterPro" id="IPR036259">
    <property type="entry name" value="MFS_trans_sf"/>
</dbReference>
<evidence type="ECO:0000256" key="1">
    <source>
        <dbReference type="ARBA" id="ARBA00004141"/>
    </source>
</evidence>
<sequence length="287" mass="32768">LFPRIIPESPRWLIAKNRLDEAHELLMKYARKNRVNVDSERLHHAIREFKKEEDKNRNQFRKTYGILDMFRTPKLRKRTVICGFNWFANGLVYFGISLNVGNLAGDMYLNFFFLSIVEIPGALLLWFLLKRDILTWSSSCKIANTAEAAIQLQFIVTILAVIGKACIFATFLGIYVFTAELYPTVIRQVNHPTLNTGIGVVSMMARVGSMITPFIVLLADLPNVSKTLPLVIFGIFGILAGILALWLPETLHSPLAQTVEQVEAWDEDYKIYCCRSHRSAKEEIIME</sequence>
<gene>
    <name evidence="6" type="ORF">PEVE_00031602</name>
</gene>